<dbReference type="Proteomes" id="UP000650466">
    <property type="component" value="Unassembled WGS sequence"/>
</dbReference>
<comment type="similarity">
    <text evidence="1">Belongs to the AfsR/DnrI/RedD regulatory family.</text>
</comment>
<dbReference type="SUPFAM" id="SSF46894">
    <property type="entry name" value="C-terminal effector domain of the bipartite response regulators"/>
    <property type="match status" value="1"/>
</dbReference>
<accession>A0A926KQ71</accession>
<dbReference type="GO" id="GO:0000160">
    <property type="term" value="P:phosphorelay signal transduction system"/>
    <property type="evidence" value="ECO:0007669"/>
    <property type="project" value="UniProtKB-KW"/>
</dbReference>
<evidence type="ECO:0000256" key="4">
    <source>
        <dbReference type="ARBA" id="ARBA00023125"/>
    </source>
</evidence>
<keyword evidence="6" id="KW-0597">Phosphoprotein</keyword>
<evidence type="ECO:0000256" key="1">
    <source>
        <dbReference type="ARBA" id="ARBA00005820"/>
    </source>
</evidence>
<dbReference type="InterPro" id="IPR051677">
    <property type="entry name" value="AfsR-DnrI-RedD_regulator"/>
</dbReference>
<dbReference type="PROSITE" id="PS50110">
    <property type="entry name" value="RESPONSE_REGULATORY"/>
    <property type="match status" value="1"/>
</dbReference>
<sequence length="373" mass="42840">MRAIIVDDEPLAIKALEIQLLKVGGVDIIGTYIHSELAVENALKLKPDVIFMDIDMPVISGIEAAEKLHSCLPQLDIVFVTAYDAYAVKAFELNAIDYLLKPSNVDRLRLTVERLKKNYDCKMSKLADVPAPLLRCFQSLQFDAAGHPEFMSWRTAKAQELFAYLVHRNHQPVRKDTLLELLWPESDQKKGLTQLYTAIYQIRKTLQTMGSSIEVQSLDKGYTLDLKNVRLDVEEWENGLRELPALEPGTLSKHKQLLDLYRGDYFADYDYIWAESERERLRALWFQHAASVADFMAASGMYAEALSLCYRIQQAFPYAEESYWALMKLYHAQGDYASVQRQYASLCVILNEEFGTKPNSVIEDWYLQYVIHS</sequence>
<protein>
    <submittedName>
        <fullName evidence="8">Response regulator</fullName>
    </submittedName>
</protein>
<dbReference type="SMART" id="SM00448">
    <property type="entry name" value="REC"/>
    <property type="match status" value="1"/>
</dbReference>
<organism evidence="8 9">
    <name type="scientific">Paenibacillus sedimenti</name>
    <dbReference type="NCBI Taxonomy" id="2770274"/>
    <lineage>
        <taxon>Bacteria</taxon>
        <taxon>Bacillati</taxon>
        <taxon>Bacillota</taxon>
        <taxon>Bacilli</taxon>
        <taxon>Bacillales</taxon>
        <taxon>Paenibacillaceae</taxon>
        <taxon>Paenibacillus</taxon>
    </lineage>
</organism>
<keyword evidence="5" id="KW-0804">Transcription</keyword>
<dbReference type="InterPro" id="IPR001789">
    <property type="entry name" value="Sig_transdc_resp-reg_receiver"/>
</dbReference>
<name>A0A926KQ71_9BACL</name>
<keyword evidence="9" id="KW-1185">Reference proteome</keyword>
<evidence type="ECO:0000256" key="6">
    <source>
        <dbReference type="PROSITE-ProRule" id="PRU00169"/>
    </source>
</evidence>
<dbReference type="SMART" id="SM01043">
    <property type="entry name" value="BTAD"/>
    <property type="match status" value="1"/>
</dbReference>
<proteinExistence type="inferred from homology"/>
<dbReference type="Pfam" id="PF03704">
    <property type="entry name" value="BTAD"/>
    <property type="match status" value="1"/>
</dbReference>
<dbReference type="InterPro" id="IPR001867">
    <property type="entry name" value="OmpR/PhoB-type_DNA-bd"/>
</dbReference>
<dbReference type="SUPFAM" id="SSF48452">
    <property type="entry name" value="TPR-like"/>
    <property type="match status" value="1"/>
</dbReference>
<evidence type="ECO:0000313" key="8">
    <source>
        <dbReference type="EMBL" id="MBD0382024.1"/>
    </source>
</evidence>
<evidence type="ECO:0000313" key="9">
    <source>
        <dbReference type="Proteomes" id="UP000650466"/>
    </source>
</evidence>
<dbReference type="AlphaFoldDB" id="A0A926KQ71"/>
<dbReference type="RefSeq" id="WP_188175820.1">
    <property type="nucleotide sequence ID" value="NZ_JACVVD010000006.1"/>
</dbReference>
<dbReference type="Gene3D" id="1.25.40.10">
    <property type="entry name" value="Tetratricopeptide repeat domain"/>
    <property type="match status" value="1"/>
</dbReference>
<dbReference type="GO" id="GO:0003677">
    <property type="term" value="F:DNA binding"/>
    <property type="evidence" value="ECO:0007669"/>
    <property type="project" value="UniProtKB-KW"/>
</dbReference>
<dbReference type="Pfam" id="PF00072">
    <property type="entry name" value="Response_reg"/>
    <property type="match status" value="1"/>
</dbReference>
<dbReference type="InterPro" id="IPR005158">
    <property type="entry name" value="BTAD"/>
</dbReference>
<dbReference type="Pfam" id="PF00486">
    <property type="entry name" value="Trans_reg_C"/>
    <property type="match status" value="1"/>
</dbReference>
<dbReference type="InterPro" id="IPR016032">
    <property type="entry name" value="Sig_transdc_resp-reg_C-effctor"/>
</dbReference>
<evidence type="ECO:0000259" key="7">
    <source>
        <dbReference type="PROSITE" id="PS50110"/>
    </source>
</evidence>
<gene>
    <name evidence="8" type="ORF">ICC18_18060</name>
</gene>
<feature type="modified residue" description="4-aspartylphosphate" evidence="6">
    <location>
        <position position="53"/>
    </location>
</feature>
<keyword evidence="2" id="KW-0902">Two-component regulatory system</keyword>
<dbReference type="InterPro" id="IPR036388">
    <property type="entry name" value="WH-like_DNA-bd_sf"/>
</dbReference>
<dbReference type="EMBL" id="JACVVD010000006">
    <property type="protein sequence ID" value="MBD0382024.1"/>
    <property type="molecule type" value="Genomic_DNA"/>
</dbReference>
<comment type="caution">
    <text evidence="8">The sequence shown here is derived from an EMBL/GenBank/DDBJ whole genome shotgun (WGS) entry which is preliminary data.</text>
</comment>
<dbReference type="Gene3D" id="1.10.10.10">
    <property type="entry name" value="Winged helix-like DNA-binding domain superfamily/Winged helix DNA-binding domain"/>
    <property type="match status" value="1"/>
</dbReference>
<dbReference type="Gene3D" id="3.40.50.2300">
    <property type="match status" value="1"/>
</dbReference>
<dbReference type="GO" id="GO:0006355">
    <property type="term" value="P:regulation of DNA-templated transcription"/>
    <property type="evidence" value="ECO:0007669"/>
    <property type="project" value="InterPro"/>
</dbReference>
<evidence type="ECO:0000256" key="5">
    <source>
        <dbReference type="ARBA" id="ARBA00023163"/>
    </source>
</evidence>
<dbReference type="PANTHER" id="PTHR35807">
    <property type="entry name" value="TRANSCRIPTIONAL REGULATOR REDD-RELATED"/>
    <property type="match status" value="1"/>
</dbReference>
<keyword evidence="4" id="KW-0238">DNA-binding</keyword>
<dbReference type="SUPFAM" id="SSF52172">
    <property type="entry name" value="CheY-like"/>
    <property type="match status" value="1"/>
</dbReference>
<feature type="domain" description="Response regulatory" evidence="7">
    <location>
        <begin position="2"/>
        <end position="116"/>
    </location>
</feature>
<keyword evidence="3" id="KW-0805">Transcription regulation</keyword>
<evidence type="ECO:0000256" key="3">
    <source>
        <dbReference type="ARBA" id="ARBA00023015"/>
    </source>
</evidence>
<reference evidence="8" key="1">
    <citation type="submission" date="2020-09" db="EMBL/GenBank/DDBJ databases">
        <title>Draft Genome Sequence of Paenibacillus sp. WST5.</title>
        <authorList>
            <person name="Bao Z."/>
        </authorList>
    </citation>
    <scope>NUCLEOTIDE SEQUENCE</scope>
    <source>
        <strain evidence="8">WST5</strain>
    </source>
</reference>
<dbReference type="InterPro" id="IPR011990">
    <property type="entry name" value="TPR-like_helical_dom_sf"/>
</dbReference>
<dbReference type="PANTHER" id="PTHR35807:SF2">
    <property type="entry name" value="TRANSCRIPTIONAL ACTIVATOR DOMAIN"/>
    <property type="match status" value="1"/>
</dbReference>
<dbReference type="InterPro" id="IPR011006">
    <property type="entry name" value="CheY-like_superfamily"/>
</dbReference>
<evidence type="ECO:0000256" key="2">
    <source>
        <dbReference type="ARBA" id="ARBA00023012"/>
    </source>
</evidence>